<dbReference type="EMBL" id="VHII01000012">
    <property type="protein sequence ID" value="KAF1382918.1"/>
    <property type="molecule type" value="Genomic_DNA"/>
</dbReference>
<name>A0A6A5EUJ4_PERFL</name>
<protein>
    <submittedName>
        <fullName evidence="1">Uncharacterized protein</fullName>
    </submittedName>
</protein>
<evidence type="ECO:0000313" key="2">
    <source>
        <dbReference type="Proteomes" id="UP000465112"/>
    </source>
</evidence>
<evidence type="ECO:0000313" key="1">
    <source>
        <dbReference type="EMBL" id="KAF1382918.1"/>
    </source>
</evidence>
<organism evidence="1 2">
    <name type="scientific">Perca fluviatilis</name>
    <name type="common">European perch</name>
    <dbReference type="NCBI Taxonomy" id="8168"/>
    <lineage>
        <taxon>Eukaryota</taxon>
        <taxon>Metazoa</taxon>
        <taxon>Chordata</taxon>
        <taxon>Craniata</taxon>
        <taxon>Vertebrata</taxon>
        <taxon>Euteleostomi</taxon>
        <taxon>Actinopterygii</taxon>
        <taxon>Neopterygii</taxon>
        <taxon>Teleostei</taxon>
        <taxon>Neoteleostei</taxon>
        <taxon>Acanthomorphata</taxon>
        <taxon>Eupercaria</taxon>
        <taxon>Perciformes</taxon>
        <taxon>Percoidei</taxon>
        <taxon>Percidae</taxon>
        <taxon>Percinae</taxon>
        <taxon>Perca</taxon>
    </lineage>
</organism>
<gene>
    <name evidence="1" type="ORF">PFLUV_G00148810</name>
</gene>
<keyword evidence="2" id="KW-1185">Reference proteome</keyword>
<dbReference type="AlphaFoldDB" id="A0A6A5EUJ4"/>
<sequence length="85" mass="9475">MNICLHSCVQSGWSKYSNTLWMCSTMKKLLYPQRTTQAALIAQIGSTSKSQKHCLCRVEATVKDAVVFLAVKVDAAIRLHQRSSC</sequence>
<comment type="caution">
    <text evidence="1">The sequence shown here is derived from an EMBL/GenBank/DDBJ whole genome shotgun (WGS) entry which is preliminary data.</text>
</comment>
<accession>A0A6A5EUJ4</accession>
<dbReference type="Proteomes" id="UP000465112">
    <property type="component" value="Chromosome 12"/>
</dbReference>
<proteinExistence type="predicted"/>
<reference evidence="1 2" key="1">
    <citation type="submission" date="2019-06" db="EMBL/GenBank/DDBJ databases">
        <title>A chromosome-scale genome assembly of the European perch, Perca fluviatilis.</title>
        <authorList>
            <person name="Roques C."/>
            <person name="Zahm M."/>
            <person name="Cabau C."/>
            <person name="Klopp C."/>
            <person name="Bouchez O."/>
            <person name="Donnadieu C."/>
            <person name="Kuhl H."/>
            <person name="Gislard M."/>
            <person name="Guendouz S."/>
            <person name="Journot L."/>
            <person name="Haffray P."/>
            <person name="Bestin A."/>
            <person name="Morvezen R."/>
            <person name="Feron R."/>
            <person name="Wen M."/>
            <person name="Jouanno E."/>
            <person name="Herpin A."/>
            <person name="Schartl M."/>
            <person name="Postlethwait J."/>
            <person name="Schaerlinger B."/>
            <person name="Chardard D."/>
            <person name="Lecocq T."/>
            <person name="Poncet C."/>
            <person name="Jaffrelo L."/>
            <person name="Lampietro C."/>
            <person name="Guiguen Y."/>
        </authorList>
    </citation>
    <scope>NUCLEOTIDE SEQUENCE [LARGE SCALE GENOMIC DNA]</scope>
    <source>
        <tissue evidence="1">Blood</tissue>
    </source>
</reference>